<keyword evidence="3" id="KW-0813">Transport</keyword>
<evidence type="ECO:0000256" key="10">
    <source>
        <dbReference type="ARBA" id="ARBA00023237"/>
    </source>
</evidence>
<keyword evidence="9" id="KW-0472">Membrane</keyword>
<evidence type="ECO:0000259" key="11">
    <source>
        <dbReference type="Pfam" id="PF13609"/>
    </source>
</evidence>
<organism evidence="12 13">
    <name type="scientific">Bradyrhizobium betae</name>
    <dbReference type="NCBI Taxonomy" id="244734"/>
    <lineage>
        <taxon>Bacteria</taxon>
        <taxon>Pseudomonadati</taxon>
        <taxon>Pseudomonadota</taxon>
        <taxon>Alphaproteobacteria</taxon>
        <taxon>Hyphomicrobiales</taxon>
        <taxon>Nitrobacteraceae</taxon>
        <taxon>Bradyrhizobium</taxon>
    </lineage>
</organism>
<proteinExistence type="predicted"/>
<evidence type="ECO:0000256" key="3">
    <source>
        <dbReference type="ARBA" id="ARBA00022448"/>
    </source>
</evidence>
<evidence type="ECO:0000256" key="2">
    <source>
        <dbReference type="ARBA" id="ARBA00011233"/>
    </source>
</evidence>
<dbReference type="Pfam" id="PF13609">
    <property type="entry name" value="Porin_4"/>
    <property type="match status" value="1"/>
</dbReference>
<keyword evidence="5" id="KW-0812">Transmembrane</keyword>
<comment type="subcellular location">
    <subcellularLocation>
        <location evidence="1">Cell outer membrane</location>
        <topology evidence="1">Multi-pass membrane protein</topology>
    </subcellularLocation>
</comment>
<evidence type="ECO:0000256" key="7">
    <source>
        <dbReference type="ARBA" id="ARBA00023065"/>
    </source>
</evidence>
<evidence type="ECO:0000256" key="4">
    <source>
        <dbReference type="ARBA" id="ARBA00022452"/>
    </source>
</evidence>
<keyword evidence="4" id="KW-1134">Transmembrane beta strand</keyword>
<comment type="subunit">
    <text evidence="2">Homotrimer.</text>
</comment>
<dbReference type="PANTHER" id="PTHR34501">
    <property type="entry name" value="PROTEIN YDDL-RELATED"/>
    <property type="match status" value="1"/>
</dbReference>
<sequence>MAQHATVHINVVGGAMRKLTMAAAMILAGCGEASADDAMVTKTGSAVPATISSQPAACGSIEDFFLTSCALTSSGITVYGIVDTGVSWRSHGAPFSGTSAPGVDYLVQKYSNRPRWDVGPNGLSQSNIGIKGKEPIAPGWDFIFDLQAGFDPYSLRFPNGPHSAAQNAGIPLTSQDSYADSSRAGQFYNSVGYAGVSSPYGTLTLFRQNALTLDAVFAYDPMGASYAFSPLGWQGLTCGAGNTETCRHSTALKYRVDIDQFRVAALWQFGGYELNNAATGTYQLQVGGDINLAGGKLSLDAIGSYAQNAVAMGLAGNTLPAVLPQVLTATLSDNSALMLVGKYTRGPWQLFGGYEFIRYAPPSNPFAPGTGFIDIGGDFVCTGCTTINNTNINNTAFSAGDKLFHVVWTGVKYAVTDDLHVVGAYYYNDQPAFGAPVNCTNPTAFANCHGTLNAASVAVDWQFAKKYDAYAGVMWSQVSGGLANGFLNRASVAPTVGLRFRF</sequence>
<dbReference type="GO" id="GO:0006811">
    <property type="term" value="P:monoatomic ion transport"/>
    <property type="evidence" value="ECO:0007669"/>
    <property type="project" value="UniProtKB-KW"/>
</dbReference>
<protein>
    <recommendedName>
        <fullName evidence="11">Porin domain-containing protein</fullName>
    </recommendedName>
</protein>
<keyword evidence="7" id="KW-0406">Ion transport</keyword>
<keyword evidence="10" id="KW-0998">Cell outer membrane</keyword>
<reference evidence="12 13" key="1">
    <citation type="submission" date="2017-03" db="EMBL/GenBank/DDBJ databases">
        <authorList>
            <person name="Safronova V.I."/>
            <person name="Sazanova A.L."/>
            <person name="Chirak E.R."/>
        </authorList>
    </citation>
    <scope>NUCLEOTIDE SEQUENCE [LARGE SCALE GENOMIC DNA]</scope>
    <source>
        <strain evidence="12 13">Opo-243</strain>
    </source>
</reference>
<dbReference type="AlphaFoldDB" id="A0A4Q1UQR3"/>
<dbReference type="InterPro" id="IPR050298">
    <property type="entry name" value="Gram-neg_bact_OMP"/>
</dbReference>
<dbReference type="EMBL" id="MZXW01000038">
    <property type="protein sequence ID" value="RXT40193.1"/>
    <property type="molecule type" value="Genomic_DNA"/>
</dbReference>
<dbReference type="GO" id="GO:0009279">
    <property type="term" value="C:cell outer membrane"/>
    <property type="evidence" value="ECO:0007669"/>
    <property type="project" value="UniProtKB-SubCell"/>
</dbReference>
<dbReference type="PANTHER" id="PTHR34501:SF9">
    <property type="entry name" value="MAJOR OUTER MEMBRANE PROTEIN P.IA"/>
    <property type="match status" value="1"/>
</dbReference>
<evidence type="ECO:0000256" key="1">
    <source>
        <dbReference type="ARBA" id="ARBA00004571"/>
    </source>
</evidence>
<dbReference type="Proteomes" id="UP000290819">
    <property type="component" value="Unassembled WGS sequence"/>
</dbReference>
<gene>
    <name evidence="12" type="ORF">B5V03_28250</name>
</gene>
<dbReference type="SUPFAM" id="SSF56935">
    <property type="entry name" value="Porins"/>
    <property type="match status" value="1"/>
</dbReference>
<dbReference type="CDD" id="cd00342">
    <property type="entry name" value="gram_neg_porins"/>
    <property type="match status" value="1"/>
</dbReference>
<keyword evidence="6" id="KW-0732">Signal</keyword>
<accession>A0A4Q1UQR3</accession>
<feature type="domain" description="Porin" evidence="11">
    <location>
        <begin position="60"/>
        <end position="478"/>
    </location>
</feature>
<evidence type="ECO:0000256" key="8">
    <source>
        <dbReference type="ARBA" id="ARBA00023114"/>
    </source>
</evidence>
<comment type="caution">
    <text evidence="12">The sequence shown here is derived from an EMBL/GenBank/DDBJ whole genome shotgun (WGS) entry which is preliminary data.</text>
</comment>
<evidence type="ECO:0000313" key="12">
    <source>
        <dbReference type="EMBL" id="RXT40193.1"/>
    </source>
</evidence>
<dbReference type="GO" id="GO:0046930">
    <property type="term" value="C:pore complex"/>
    <property type="evidence" value="ECO:0007669"/>
    <property type="project" value="UniProtKB-KW"/>
</dbReference>
<dbReference type="GO" id="GO:0015288">
    <property type="term" value="F:porin activity"/>
    <property type="evidence" value="ECO:0007669"/>
    <property type="project" value="UniProtKB-KW"/>
</dbReference>
<evidence type="ECO:0000256" key="9">
    <source>
        <dbReference type="ARBA" id="ARBA00023136"/>
    </source>
</evidence>
<dbReference type="Gene3D" id="2.40.160.10">
    <property type="entry name" value="Porin"/>
    <property type="match status" value="1"/>
</dbReference>
<dbReference type="InterPro" id="IPR033900">
    <property type="entry name" value="Gram_neg_porin_domain"/>
</dbReference>
<evidence type="ECO:0000256" key="5">
    <source>
        <dbReference type="ARBA" id="ARBA00022692"/>
    </source>
</evidence>
<evidence type="ECO:0000256" key="6">
    <source>
        <dbReference type="ARBA" id="ARBA00022729"/>
    </source>
</evidence>
<evidence type="ECO:0000313" key="13">
    <source>
        <dbReference type="Proteomes" id="UP000290819"/>
    </source>
</evidence>
<name>A0A4Q1UQR3_9BRAD</name>
<keyword evidence="8" id="KW-0626">Porin</keyword>
<keyword evidence="13" id="KW-1185">Reference proteome</keyword>
<dbReference type="InterPro" id="IPR023614">
    <property type="entry name" value="Porin_dom_sf"/>
</dbReference>